<keyword evidence="5" id="KW-0029">Amino-acid transport</keyword>
<feature type="transmembrane region" description="Helical" evidence="9">
    <location>
        <begin position="186"/>
        <end position="209"/>
    </location>
</feature>
<dbReference type="Proteomes" id="UP001519924">
    <property type="component" value="Unassembled WGS sequence"/>
</dbReference>
<evidence type="ECO:0000256" key="6">
    <source>
        <dbReference type="ARBA" id="ARBA00022989"/>
    </source>
</evidence>
<accession>A0ABS7EX78</accession>
<name>A0ABS7EX78_9PROT</name>
<keyword evidence="7 9" id="KW-0472">Membrane</keyword>
<evidence type="ECO:0000256" key="5">
    <source>
        <dbReference type="ARBA" id="ARBA00022970"/>
    </source>
</evidence>
<sequence length="286" mass="30056">MQFWLIQTLNSLALGGLLFLLSSGFSLIFGLQRIPNLAHGALFMLGAYIGTSLLAREVDFWLAAPLAGVLVGLLGVALERLVLRRLAGNEQGQVLVTLGVAFIIADLCLLVWTGDPIPVPAPEGLRRPVFLFGFAFPTYRLVVLGIAVAAAIGLFLLMERTRLGAMIRAGVDDPEMARGVGIRVSGLFTTVFCLGVALAGTAGVLGGPILSAYPGLDADMLPLALVVVILGGVGSLLGAFVGSFVVSSIYNFGTALFPDLAYVILFLPMVLALVFKPEGLFGRVRA</sequence>
<dbReference type="PANTHER" id="PTHR11795">
    <property type="entry name" value="BRANCHED-CHAIN AMINO ACID TRANSPORT SYSTEM PERMEASE PROTEIN LIVH"/>
    <property type="match status" value="1"/>
</dbReference>
<evidence type="ECO:0000313" key="11">
    <source>
        <dbReference type="Proteomes" id="UP001519924"/>
    </source>
</evidence>
<dbReference type="PANTHER" id="PTHR11795:SF442">
    <property type="entry name" value="ABC TRANSPORTER ATP-BINDING PROTEIN"/>
    <property type="match status" value="1"/>
</dbReference>
<dbReference type="RefSeq" id="WP_220115469.1">
    <property type="nucleotide sequence ID" value="NZ_JAHZUY010000001.1"/>
</dbReference>
<feature type="transmembrane region" description="Helical" evidence="9">
    <location>
        <begin position="94"/>
        <end position="114"/>
    </location>
</feature>
<evidence type="ECO:0000256" key="4">
    <source>
        <dbReference type="ARBA" id="ARBA00022692"/>
    </source>
</evidence>
<reference evidence="10 11" key="1">
    <citation type="submission" date="2021-08" db="EMBL/GenBank/DDBJ databases">
        <title>Caldovatus sediminis gen. nov., sp. nov., a moderately thermophilic bacterium isolated from a hot spring.</title>
        <authorList>
            <person name="Hu C.-J."/>
            <person name="Li W.-J."/>
            <person name="Xian W.-D."/>
        </authorList>
    </citation>
    <scope>NUCLEOTIDE SEQUENCE [LARGE SCALE GENOMIC DNA]</scope>
    <source>
        <strain evidence="10 11">SYSU G05006</strain>
    </source>
</reference>
<dbReference type="Pfam" id="PF02653">
    <property type="entry name" value="BPD_transp_2"/>
    <property type="match status" value="1"/>
</dbReference>
<keyword evidence="2" id="KW-0813">Transport</keyword>
<organism evidence="10 11">
    <name type="scientific">Caldovatus aquaticus</name>
    <dbReference type="NCBI Taxonomy" id="2865671"/>
    <lineage>
        <taxon>Bacteria</taxon>
        <taxon>Pseudomonadati</taxon>
        <taxon>Pseudomonadota</taxon>
        <taxon>Alphaproteobacteria</taxon>
        <taxon>Acetobacterales</taxon>
        <taxon>Roseomonadaceae</taxon>
        <taxon>Caldovatus</taxon>
    </lineage>
</organism>
<keyword evidence="11" id="KW-1185">Reference proteome</keyword>
<feature type="transmembrane region" description="Helical" evidence="9">
    <location>
        <begin position="256"/>
        <end position="275"/>
    </location>
</feature>
<gene>
    <name evidence="10" type="ORF">K1J50_00485</name>
</gene>
<keyword evidence="4 9" id="KW-0812">Transmembrane</keyword>
<feature type="transmembrane region" description="Helical" evidence="9">
    <location>
        <begin position="12"/>
        <end position="30"/>
    </location>
</feature>
<evidence type="ECO:0000256" key="3">
    <source>
        <dbReference type="ARBA" id="ARBA00022475"/>
    </source>
</evidence>
<evidence type="ECO:0000313" key="10">
    <source>
        <dbReference type="EMBL" id="MBW8267960.1"/>
    </source>
</evidence>
<evidence type="ECO:0000256" key="7">
    <source>
        <dbReference type="ARBA" id="ARBA00023136"/>
    </source>
</evidence>
<feature type="transmembrane region" description="Helical" evidence="9">
    <location>
        <begin position="134"/>
        <end position="158"/>
    </location>
</feature>
<feature type="transmembrane region" description="Helical" evidence="9">
    <location>
        <begin position="221"/>
        <end position="244"/>
    </location>
</feature>
<proteinExistence type="inferred from homology"/>
<dbReference type="InterPro" id="IPR052157">
    <property type="entry name" value="BCAA_transport_permease"/>
</dbReference>
<evidence type="ECO:0000256" key="9">
    <source>
        <dbReference type="SAM" id="Phobius"/>
    </source>
</evidence>
<dbReference type="CDD" id="cd06582">
    <property type="entry name" value="TM_PBP1_LivH_like"/>
    <property type="match status" value="1"/>
</dbReference>
<keyword evidence="3" id="KW-1003">Cell membrane</keyword>
<keyword evidence="6 9" id="KW-1133">Transmembrane helix</keyword>
<evidence type="ECO:0000256" key="8">
    <source>
        <dbReference type="ARBA" id="ARBA00037998"/>
    </source>
</evidence>
<comment type="subcellular location">
    <subcellularLocation>
        <location evidence="1">Cell membrane</location>
        <topology evidence="1">Multi-pass membrane protein</topology>
    </subcellularLocation>
</comment>
<dbReference type="InterPro" id="IPR001851">
    <property type="entry name" value="ABC_transp_permease"/>
</dbReference>
<comment type="similarity">
    <text evidence="8">Belongs to the binding-protein-dependent transport system permease family. LivHM subfamily.</text>
</comment>
<dbReference type="EMBL" id="JAHZUY010000001">
    <property type="protein sequence ID" value="MBW8267960.1"/>
    <property type="molecule type" value="Genomic_DNA"/>
</dbReference>
<evidence type="ECO:0000256" key="2">
    <source>
        <dbReference type="ARBA" id="ARBA00022448"/>
    </source>
</evidence>
<comment type="caution">
    <text evidence="10">The sequence shown here is derived from an EMBL/GenBank/DDBJ whole genome shotgun (WGS) entry which is preliminary data.</text>
</comment>
<evidence type="ECO:0000256" key="1">
    <source>
        <dbReference type="ARBA" id="ARBA00004651"/>
    </source>
</evidence>
<feature type="transmembrane region" description="Helical" evidence="9">
    <location>
        <begin position="61"/>
        <end position="82"/>
    </location>
</feature>
<protein>
    <submittedName>
        <fullName evidence="10">Branched-chain amino acid ABC transporter permease</fullName>
    </submittedName>
</protein>